<dbReference type="PRINTS" id="PR00942">
    <property type="entry name" value="CUATPASEI"/>
</dbReference>
<keyword evidence="7" id="KW-0677">Repeat</keyword>
<feature type="transmembrane region" description="Helical" evidence="18">
    <location>
        <begin position="900"/>
        <end position="922"/>
    </location>
</feature>
<feature type="domain" description="HMA" evidence="20">
    <location>
        <begin position="247"/>
        <end position="313"/>
    </location>
</feature>
<evidence type="ECO:0000256" key="9">
    <source>
        <dbReference type="ARBA" id="ARBA00022753"/>
    </source>
</evidence>
<feature type="transmembrane region" description="Helical" evidence="18">
    <location>
        <begin position="666"/>
        <end position="687"/>
    </location>
</feature>
<evidence type="ECO:0000256" key="18">
    <source>
        <dbReference type="RuleBase" id="RU362081"/>
    </source>
</evidence>
<dbReference type="NCBIfam" id="TIGR00003">
    <property type="entry name" value="copper ion binding protein"/>
    <property type="match status" value="4"/>
</dbReference>
<dbReference type="InterPro" id="IPR006121">
    <property type="entry name" value="HMA_dom"/>
</dbReference>
<dbReference type="InterPro" id="IPR017969">
    <property type="entry name" value="Heavy-metal-associated_CS"/>
</dbReference>
<evidence type="ECO:0000256" key="10">
    <source>
        <dbReference type="ARBA" id="ARBA00022796"/>
    </source>
</evidence>
<evidence type="ECO:0000313" key="22">
    <source>
        <dbReference type="Proteomes" id="UP000694701"/>
    </source>
</evidence>
<evidence type="ECO:0000256" key="17">
    <source>
        <dbReference type="ARBA" id="ARBA00023136"/>
    </source>
</evidence>
<evidence type="ECO:0000256" key="3">
    <source>
        <dbReference type="ARBA" id="ARBA00012517"/>
    </source>
</evidence>
<dbReference type="EC" id="7.2.2.8" evidence="3"/>
<keyword evidence="8 18" id="KW-0547">Nucleotide-binding</keyword>
<dbReference type="FunFam" id="1.20.1110.10:FF:000022">
    <property type="entry name" value="copper-transporting ATPase 1 isoform X2"/>
    <property type="match status" value="1"/>
</dbReference>
<comment type="subcellular location">
    <subcellularLocation>
        <location evidence="2">Endosome</location>
    </subcellularLocation>
    <subcellularLocation>
        <location evidence="1">Golgi apparatus</location>
        <location evidence="1">trans-Golgi network membrane</location>
        <topology evidence="1">Multi-pass membrane protein</topology>
    </subcellularLocation>
    <subcellularLocation>
        <location evidence="18">Membrane</location>
    </subcellularLocation>
</comment>
<evidence type="ECO:0000256" key="8">
    <source>
        <dbReference type="ARBA" id="ARBA00022741"/>
    </source>
</evidence>
<dbReference type="FunFam" id="3.40.1110.10:FF:000023">
    <property type="entry name" value="Copper-transporting ATPase 1, putative"/>
    <property type="match status" value="2"/>
</dbReference>
<evidence type="ECO:0000256" key="16">
    <source>
        <dbReference type="ARBA" id="ARBA00023065"/>
    </source>
</evidence>
<evidence type="ECO:0000256" key="13">
    <source>
        <dbReference type="ARBA" id="ARBA00022967"/>
    </source>
</evidence>
<dbReference type="SUPFAM" id="SSF56784">
    <property type="entry name" value="HAD-like"/>
    <property type="match status" value="1"/>
</dbReference>
<dbReference type="PROSITE" id="PS01047">
    <property type="entry name" value="HMA_1"/>
    <property type="match status" value="5"/>
</dbReference>
<dbReference type="PROSITE" id="PS50846">
    <property type="entry name" value="HMA_2"/>
    <property type="match status" value="5"/>
</dbReference>
<evidence type="ECO:0000256" key="14">
    <source>
        <dbReference type="ARBA" id="ARBA00022989"/>
    </source>
</evidence>
<dbReference type="GO" id="GO:0032588">
    <property type="term" value="C:trans-Golgi network membrane"/>
    <property type="evidence" value="ECO:0007669"/>
    <property type="project" value="UniProtKB-ARBA"/>
</dbReference>
<dbReference type="SFLD" id="SFLDF00027">
    <property type="entry name" value="p-type_atpase"/>
    <property type="match status" value="1"/>
</dbReference>
<feature type="domain" description="HMA" evidence="20">
    <location>
        <begin position="545"/>
        <end position="611"/>
    </location>
</feature>
<keyword evidence="4" id="KW-0813">Transport</keyword>
<reference evidence="21" key="1">
    <citation type="submission" date="2025-08" db="UniProtKB">
        <authorList>
            <consortium name="Ensembl"/>
        </authorList>
    </citation>
    <scope>IDENTIFICATION</scope>
</reference>
<keyword evidence="10" id="KW-0187">Copper transport</keyword>
<keyword evidence="11 18" id="KW-0067">ATP-binding</keyword>
<name>A0A8C2FMH1_CYPCA</name>
<keyword evidence="12" id="KW-0460">Magnesium</keyword>
<feature type="transmembrane region" description="Helical" evidence="18">
    <location>
        <begin position="736"/>
        <end position="757"/>
    </location>
</feature>
<keyword evidence="6 18" id="KW-0479">Metal-binding</keyword>
<dbReference type="FunFam" id="2.70.150.10:FF:000002">
    <property type="entry name" value="Copper-transporting ATPase 1, putative"/>
    <property type="match status" value="1"/>
</dbReference>
<dbReference type="Pfam" id="PF00122">
    <property type="entry name" value="E1-E2_ATPase"/>
    <property type="match status" value="1"/>
</dbReference>
<dbReference type="GO" id="GO:0005524">
    <property type="term" value="F:ATP binding"/>
    <property type="evidence" value="ECO:0007669"/>
    <property type="project" value="UniProtKB-UniRule"/>
</dbReference>
<dbReference type="InterPro" id="IPR023299">
    <property type="entry name" value="ATPase_P-typ_cyto_dom_N"/>
</dbReference>
<evidence type="ECO:0000256" key="11">
    <source>
        <dbReference type="ARBA" id="ARBA00022840"/>
    </source>
</evidence>
<accession>A0A8C2FMH1</accession>
<dbReference type="PRINTS" id="PR00119">
    <property type="entry name" value="CATATPASE"/>
</dbReference>
<dbReference type="InterPro" id="IPR008250">
    <property type="entry name" value="ATPase_P-typ_transduc_dom_A_sf"/>
</dbReference>
<dbReference type="InterPro" id="IPR023214">
    <property type="entry name" value="HAD_sf"/>
</dbReference>
<keyword evidence="14 18" id="KW-1133">Transmembrane helix</keyword>
<comment type="similarity">
    <text evidence="18">Belongs to the cation transport ATPase (P-type) (TC 3.A.3) family. Type IB subfamily.</text>
</comment>
<dbReference type="Gene3D" id="3.40.50.1000">
    <property type="entry name" value="HAD superfamily/HAD-like"/>
    <property type="match status" value="1"/>
</dbReference>
<dbReference type="InterPro" id="IPR023298">
    <property type="entry name" value="ATPase_P-typ_TM_dom_sf"/>
</dbReference>
<organism evidence="21 22">
    <name type="scientific">Cyprinus carpio</name>
    <name type="common">Common carp</name>
    <dbReference type="NCBI Taxonomy" id="7962"/>
    <lineage>
        <taxon>Eukaryota</taxon>
        <taxon>Metazoa</taxon>
        <taxon>Chordata</taxon>
        <taxon>Craniata</taxon>
        <taxon>Vertebrata</taxon>
        <taxon>Euteleostomi</taxon>
        <taxon>Actinopterygii</taxon>
        <taxon>Neopterygii</taxon>
        <taxon>Teleostei</taxon>
        <taxon>Ostariophysi</taxon>
        <taxon>Cypriniformes</taxon>
        <taxon>Cyprinidae</taxon>
        <taxon>Cyprininae</taxon>
        <taxon>Cyprinus</taxon>
    </lineage>
</organism>
<dbReference type="PROSITE" id="PS00154">
    <property type="entry name" value="ATPASE_E1_E2"/>
    <property type="match status" value="1"/>
</dbReference>
<evidence type="ECO:0000256" key="7">
    <source>
        <dbReference type="ARBA" id="ARBA00022737"/>
    </source>
</evidence>
<evidence type="ECO:0000259" key="20">
    <source>
        <dbReference type="PROSITE" id="PS50846"/>
    </source>
</evidence>
<dbReference type="InterPro" id="IPR001757">
    <property type="entry name" value="P_typ_ATPase"/>
</dbReference>
<feature type="domain" description="HMA" evidence="20">
    <location>
        <begin position="469"/>
        <end position="535"/>
    </location>
</feature>
<keyword evidence="16" id="KW-0406">Ion transport</keyword>
<feature type="transmembrane region" description="Helical" evidence="18">
    <location>
        <begin position="635"/>
        <end position="654"/>
    </location>
</feature>
<feature type="transmembrane region" description="Helical" evidence="18">
    <location>
        <begin position="942"/>
        <end position="966"/>
    </location>
</feature>
<dbReference type="GO" id="GO:0046688">
    <property type="term" value="P:response to copper ion"/>
    <property type="evidence" value="ECO:0007669"/>
    <property type="project" value="UniProtKB-ARBA"/>
</dbReference>
<proteinExistence type="inferred from homology"/>
<sequence length="1437" mass="154932">CSPRHNLFNNNKKNTFFVLQVSLELSNATVTYDHTRHSPESLAEAIEDMGFECSPTNATSTPVQTETKAFSTAGCSTDSIQQARSALALTTGVLETQESADHRGLAVTFVPSLLSAERLGDVMSCLAPDAQEGPSSRSSSGVEAVKMRIEGMVCLSCTTTIEGKIGKLKGVEKIKVSLESQEAAVLYLPCVITVDEIVNQIEVAGFKAVVKSKPRQLKLSASEVERLLRAHKPTEEKVSEPSSDSSITTVFQVTGMHCKSCVVNIQDNISKLPGVSSVVVSLENTQAVIQHNLKETSAAELQKAIEDLPPGSFKAAILPASPEPGFLQPLVSVAEIHIEGMTCGSCVQSIEGLISQKKGVRSAKVSLASHQGTFEFDPLVTTSEELRAAIEDMGFDAVSENTATMSSTVFSTETSISHFNSVLSCFPETNSLVPSVVKSPSVRSTSLSPLSLKENEAESDAEPSANTISKCFIQIGGMTCASCVANIERNLKNEHGVHSVLVALMASKAEVRYSPSIIDPQRIAEFIRELGFTASVMENYDGSDGTLELVVRGMTCASCVHKIESNLMKQKGILYASVALATNKAHIKYDPEVTGPRDVIRWIENLGFTASLVKKDRPGSHLDHSREIQQWKRSFLISLFFCVPVMGMMIYMIIYHSTMFLEKQLLPGLSIMNLISFLFCIPVQFIGGRYFYCQAYKAVKHRTANMDVLIVLATTIAFTYSVVILLVAVIEGAKVNPITFFDTPPMLFVFISLGRWLEQIAKSKTSEALSKLMSLQATEATVVTLKDDMSVISEEQVDVELVQRGDVVKVVPGGKFPVDGRVIEGHSMADESLITGEAMPVTKKPGSTVIAGSINQNGSLLIKATHVGTDTTLSQIVKLVEEAQTSKAPIQQFADKISGYFVPFIVGVSVLTLVAWILIGFVNFPLVEKYFPVSESISEAEAVIRFAFQASITVLCIACPCSLGLATPTAVMVGTGVGAQNGILIKGGEPLEMAHKIQTVVFDKTGTITYGAPKVVQVKMLAEGNRMPRSKLLAIVGTAENNSEHPLGAAITKYCKQELGTESLGTCTDFQAVPGCGIRCLVSNTENLLKRDDRSHWLHAGNKYKSESSGFQTSSFTVLIGNREWMRRNALQVRADVDEAMTEHEKRGRTAVLVAVDNELCAMVAIADTVKPEAELAVHTLTAMGLEVVLMTGDNSKTARAIAAQVGIRKVFAEVLPSHKVAKVEQLQLAGKRVAMVGDGVNDSPALAMADVGIAIGTGTDVAIEAADVVLIRNDLLDVVGSIDLSKKTVKRIRINFVFALIYNLVGIPIAAGVFMPVGLVLQPWMGSAAMAASSVSVVLSSLLLKCYTKPSAETLERRLGEVRRHGSLSEVSVHIGMGELRRPSPKLSLLDRFVNYSRASINSLRSDKHSMNSMALSEPDKHSLLVGDAHCEEEVV</sequence>
<dbReference type="GO" id="GO:0005770">
    <property type="term" value="C:late endosome"/>
    <property type="evidence" value="ECO:0007669"/>
    <property type="project" value="UniProtKB-ARBA"/>
</dbReference>
<dbReference type="Proteomes" id="UP000694701">
    <property type="component" value="Unplaced"/>
</dbReference>
<evidence type="ECO:0000256" key="19">
    <source>
        <dbReference type="SAM" id="MobiDB-lite"/>
    </source>
</evidence>
<dbReference type="InterPro" id="IPR036412">
    <property type="entry name" value="HAD-like_sf"/>
</dbReference>
<dbReference type="InterPro" id="IPR027256">
    <property type="entry name" value="P-typ_ATPase_IB"/>
</dbReference>
<dbReference type="FunFam" id="3.40.50.1000:FF:000144">
    <property type="entry name" value="copper-transporting ATPase 1 isoform X2"/>
    <property type="match status" value="1"/>
</dbReference>
<dbReference type="SFLD" id="SFLDG00002">
    <property type="entry name" value="C1.7:_P-type_atpase_like"/>
    <property type="match status" value="1"/>
</dbReference>
<evidence type="ECO:0000256" key="15">
    <source>
        <dbReference type="ARBA" id="ARBA00023008"/>
    </source>
</evidence>
<dbReference type="Gene3D" id="3.30.70.100">
    <property type="match status" value="6"/>
</dbReference>
<feature type="transmembrane region" description="Helical" evidence="18">
    <location>
        <begin position="1297"/>
        <end position="1319"/>
    </location>
</feature>
<feature type="transmembrane region" description="Helical" evidence="18">
    <location>
        <begin position="1325"/>
        <end position="1345"/>
    </location>
</feature>
<feature type="domain" description="HMA" evidence="20">
    <location>
        <begin position="332"/>
        <end position="398"/>
    </location>
</feature>
<dbReference type="CDD" id="cd00371">
    <property type="entry name" value="HMA"/>
    <property type="match status" value="6"/>
</dbReference>
<evidence type="ECO:0000256" key="6">
    <source>
        <dbReference type="ARBA" id="ARBA00022723"/>
    </source>
</evidence>
<evidence type="ECO:0000256" key="2">
    <source>
        <dbReference type="ARBA" id="ARBA00004177"/>
    </source>
</evidence>
<dbReference type="InterPro" id="IPR006122">
    <property type="entry name" value="HMA_Cu_ion-bd"/>
</dbReference>
<dbReference type="CDD" id="cd02094">
    <property type="entry name" value="P-type_ATPase_Cu-like"/>
    <property type="match status" value="1"/>
</dbReference>
<dbReference type="GO" id="GO:0016887">
    <property type="term" value="F:ATP hydrolysis activity"/>
    <property type="evidence" value="ECO:0007669"/>
    <property type="project" value="InterPro"/>
</dbReference>
<dbReference type="InterPro" id="IPR036163">
    <property type="entry name" value="HMA_dom_sf"/>
</dbReference>
<dbReference type="NCBIfam" id="TIGR01494">
    <property type="entry name" value="ATPase_P-type"/>
    <property type="match status" value="2"/>
</dbReference>
<dbReference type="Gene3D" id="3.40.1110.10">
    <property type="entry name" value="Calcium-transporting ATPase, cytoplasmic domain N"/>
    <property type="match status" value="1"/>
</dbReference>
<dbReference type="Pfam" id="PF00403">
    <property type="entry name" value="HMA"/>
    <property type="match status" value="5"/>
</dbReference>
<feature type="region of interest" description="Disordered" evidence="19">
    <location>
        <begin position="441"/>
        <end position="461"/>
    </location>
</feature>
<evidence type="ECO:0000256" key="4">
    <source>
        <dbReference type="ARBA" id="ARBA00022448"/>
    </source>
</evidence>
<dbReference type="SUPFAM" id="SSF81665">
    <property type="entry name" value="Calcium ATPase, transmembrane domain M"/>
    <property type="match status" value="1"/>
</dbReference>
<dbReference type="InterPro" id="IPR018303">
    <property type="entry name" value="ATPase_P-typ_P_site"/>
</dbReference>
<evidence type="ECO:0000313" key="21">
    <source>
        <dbReference type="Ensembl" id="ENSCCRP00020057816.1"/>
    </source>
</evidence>
<keyword evidence="15" id="KW-0186">Copper</keyword>
<dbReference type="NCBIfam" id="TIGR01525">
    <property type="entry name" value="ATPase-IB_hvy"/>
    <property type="match status" value="1"/>
</dbReference>
<feature type="transmembrane region" description="Helical" evidence="18">
    <location>
        <begin position="708"/>
        <end position="730"/>
    </location>
</feature>
<dbReference type="Gene3D" id="2.70.150.10">
    <property type="entry name" value="Calcium-transporting ATPase, cytoplasmic transduction domain A"/>
    <property type="match status" value="1"/>
</dbReference>
<keyword evidence="5 18" id="KW-0812">Transmembrane</keyword>
<dbReference type="GO" id="GO:0140581">
    <property type="term" value="F:P-type monovalent copper transporter activity"/>
    <property type="evidence" value="ECO:0007669"/>
    <property type="project" value="UniProtKB-EC"/>
</dbReference>
<dbReference type="GO" id="GO:0005507">
    <property type="term" value="F:copper ion binding"/>
    <property type="evidence" value="ECO:0007669"/>
    <property type="project" value="InterPro"/>
</dbReference>
<dbReference type="InterPro" id="IPR044492">
    <property type="entry name" value="P_typ_ATPase_HD_dom"/>
</dbReference>
<keyword evidence="17 18" id="KW-0472">Membrane</keyword>
<dbReference type="SUPFAM" id="SSF55008">
    <property type="entry name" value="HMA, heavy metal-associated domain"/>
    <property type="match status" value="6"/>
</dbReference>
<dbReference type="SFLD" id="SFLDS00003">
    <property type="entry name" value="Haloacid_Dehalogenase"/>
    <property type="match status" value="1"/>
</dbReference>
<dbReference type="Pfam" id="PF00702">
    <property type="entry name" value="Hydrolase"/>
    <property type="match status" value="1"/>
</dbReference>
<dbReference type="Ensembl" id="ENSCCRT00020063728.1">
    <property type="protein sequence ID" value="ENSCCRP00020057816.1"/>
    <property type="gene ID" value="ENSCCRG00020027234.1"/>
</dbReference>
<feature type="domain" description="HMA" evidence="20">
    <location>
        <begin position="143"/>
        <end position="209"/>
    </location>
</feature>
<protein>
    <recommendedName>
        <fullName evidence="3">P-type Cu(+) transporter</fullName>
        <ecNumber evidence="3">7.2.2.8</ecNumber>
    </recommendedName>
</protein>
<evidence type="ECO:0000256" key="12">
    <source>
        <dbReference type="ARBA" id="ARBA00022842"/>
    </source>
</evidence>
<dbReference type="SUPFAM" id="SSF81653">
    <property type="entry name" value="Calcium ATPase, transduction domain A"/>
    <property type="match status" value="1"/>
</dbReference>
<evidence type="ECO:0000256" key="1">
    <source>
        <dbReference type="ARBA" id="ARBA00004166"/>
    </source>
</evidence>
<dbReference type="FunFam" id="3.40.50.1000:FF:000092">
    <property type="entry name" value="copper-transporting ATPase 1 isoform X2"/>
    <property type="match status" value="1"/>
</dbReference>
<keyword evidence="9" id="KW-0967">Endosome</keyword>
<dbReference type="PANTHER" id="PTHR46594">
    <property type="entry name" value="P-TYPE CATION-TRANSPORTING ATPASE"/>
    <property type="match status" value="1"/>
</dbReference>
<dbReference type="PANTHER" id="PTHR46594:SF4">
    <property type="entry name" value="P-TYPE CATION-TRANSPORTING ATPASE"/>
    <property type="match status" value="1"/>
</dbReference>
<evidence type="ECO:0000256" key="5">
    <source>
        <dbReference type="ARBA" id="ARBA00022692"/>
    </source>
</evidence>
<dbReference type="FunFam" id="3.30.70.100:FF:000001">
    <property type="entry name" value="ATPase copper transporting beta"/>
    <property type="match status" value="5"/>
</dbReference>
<keyword evidence="13" id="KW-1278">Translocase</keyword>
<dbReference type="InterPro" id="IPR059000">
    <property type="entry name" value="ATPase_P-type_domA"/>
</dbReference>